<feature type="transmembrane region" description="Helical" evidence="6">
    <location>
        <begin position="163"/>
        <end position="188"/>
    </location>
</feature>
<feature type="region of interest" description="Disordered" evidence="5">
    <location>
        <begin position="1"/>
        <end position="24"/>
    </location>
</feature>
<feature type="compositionally biased region" description="Polar residues" evidence="5">
    <location>
        <begin position="246"/>
        <end position="268"/>
    </location>
</feature>
<dbReference type="Proteomes" id="UP000515153">
    <property type="component" value="Chromosome VI"/>
</dbReference>
<feature type="transmembrane region" description="Helical" evidence="6">
    <location>
        <begin position="103"/>
        <end position="121"/>
    </location>
</feature>
<feature type="region of interest" description="Disordered" evidence="5">
    <location>
        <begin position="246"/>
        <end position="271"/>
    </location>
</feature>
<evidence type="ECO:0000256" key="4">
    <source>
        <dbReference type="ARBA" id="ARBA00023136"/>
    </source>
</evidence>
<feature type="transmembrane region" description="Helical" evidence="6">
    <location>
        <begin position="37"/>
        <end position="58"/>
    </location>
</feature>
<evidence type="ECO:0000313" key="9">
    <source>
        <dbReference type="RefSeq" id="XP_030976730.1"/>
    </source>
</evidence>
<dbReference type="PANTHER" id="PTHR23502:SF151">
    <property type="entry name" value="MAJOR FACILITATOR SUPERFAMILY (MFS) PROFILE DOMAIN-CONTAINING PROTEIN"/>
    <property type="match status" value="1"/>
</dbReference>
<evidence type="ECO:0000313" key="8">
    <source>
        <dbReference type="Proteomes" id="UP000515153"/>
    </source>
</evidence>
<keyword evidence="8" id="KW-1185">Reference proteome</keyword>
<dbReference type="GO" id="GO:0005886">
    <property type="term" value="C:plasma membrane"/>
    <property type="evidence" value="ECO:0007669"/>
    <property type="project" value="TreeGrafter"/>
</dbReference>
<evidence type="ECO:0000256" key="2">
    <source>
        <dbReference type="ARBA" id="ARBA00022692"/>
    </source>
</evidence>
<dbReference type="PROSITE" id="PS50850">
    <property type="entry name" value="MFS"/>
    <property type="match status" value="1"/>
</dbReference>
<dbReference type="PANTHER" id="PTHR23502">
    <property type="entry name" value="MAJOR FACILITATOR SUPERFAMILY"/>
    <property type="match status" value="1"/>
</dbReference>
<proteinExistence type="predicted"/>
<feature type="transmembrane region" description="Helical" evidence="6">
    <location>
        <begin position="289"/>
        <end position="314"/>
    </location>
</feature>
<protein>
    <recommendedName>
        <fullName evidence="7">Major facilitator superfamily (MFS) profile domain-containing protein</fullName>
    </recommendedName>
</protein>
<feature type="transmembrane region" description="Helical" evidence="6">
    <location>
        <begin position="78"/>
        <end position="96"/>
    </location>
</feature>
<dbReference type="KEGG" id="pgri:PgNI_11379"/>
<dbReference type="AlphaFoldDB" id="A0A6P8APB3"/>
<feature type="transmembrane region" description="Helical" evidence="6">
    <location>
        <begin position="194"/>
        <end position="214"/>
    </location>
</feature>
<dbReference type="Gene3D" id="1.20.1250.20">
    <property type="entry name" value="MFS general substrate transporter like domains"/>
    <property type="match status" value="1"/>
</dbReference>
<dbReference type="GO" id="GO:0022857">
    <property type="term" value="F:transmembrane transporter activity"/>
    <property type="evidence" value="ECO:0007669"/>
    <property type="project" value="InterPro"/>
</dbReference>
<dbReference type="GeneID" id="41966251"/>
<feature type="compositionally biased region" description="Polar residues" evidence="5">
    <location>
        <begin position="1"/>
        <end position="10"/>
    </location>
</feature>
<dbReference type="SUPFAM" id="SSF103473">
    <property type="entry name" value="MFS general substrate transporter"/>
    <property type="match status" value="1"/>
</dbReference>
<accession>A0A6P8APB3</accession>
<reference evidence="9" key="3">
    <citation type="submission" date="2025-08" db="UniProtKB">
        <authorList>
            <consortium name="RefSeq"/>
        </authorList>
    </citation>
    <scope>IDENTIFICATION</scope>
    <source>
        <strain evidence="9">NI907</strain>
    </source>
</reference>
<evidence type="ECO:0000256" key="5">
    <source>
        <dbReference type="SAM" id="MobiDB-lite"/>
    </source>
</evidence>
<reference evidence="9" key="2">
    <citation type="submission" date="2019-10" db="EMBL/GenBank/DDBJ databases">
        <authorList>
            <consortium name="NCBI Genome Project"/>
        </authorList>
    </citation>
    <scope>NUCLEOTIDE SEQUENCE</scope>
    <source>
        <strain evidence="9">NI907</strain>
    </source>
</reference>
<organism evidence="8 9">
    <name type="scientific">Pyricularia grisea</name>
    <name type="common">Crabgrass-specific blast fungus</name>
    <name type="synonym">Magnaporthe grisea</name>
    <dbReference type="NCBI Taxonomy" id="148305"/>
    <lineage>
        <taxon>Eukaryota</taxon>
        <taxon>Fungi</taxon>
        <taxon>Dikarya</taxon>
        <taxon>Ascomycota</taxon>
        <taxon>Pezizomycotina</taxon>
        <taxon>Sordariomycetes</taxon>
        <taxon>Sordariomycetidae</taxon>
        <taxon>Magnaporthales</taxon>
        <taxon>Pyriculariaceae</taxon>
        <taxon>Pyricularia</taxon>
    </lineage>
</organism>
<evidence type="ECO:0000256" key="3">
    <source>
        <dbReference type="ARBA" id="ARBA00022989"/>
    </source>
</evidence>
<evidence type="ECO:0000256" key="6">
    <source>
        <dbReference type="SAM" id="Phobius"/>
    </source>
</evidence>
<gene>
    <name evidence="9" type="ORF">PgNI_11379</name>
</gene>
<name>A0A6P8APB3_PYRGI</name>
<evidence type="ECO:0000259" key="7">
    <source>
        <dbReference type="PROSITE" id="PS50850"/>
    </source>
</evidence>
<evidence type="ECO:0000256" key="1">
    <source>
        <dbReference type="ARBA" id="ARBA00004141"/>
    </source>
</evidence>
<dbReference type="RefSeq" id="XP_030976730.1">
    <property type="nucleotide sequence ID" value="XM_031131346.1"/>
</dbReference>
<dbReference type="Gene3D" id="1.20.1720.10">
    <property type="entry name" value="Multidrug resistance protein D"/>
    <property type="match status" value="1"/>
</dbReference>
<dbReference type="InterPro" id="IPR011701">
    <property type="entry name" value="MFS"/>
</dbReference>
<keyword evidence="2 6" id="KW-0812">Transmembrane</keyword>
<feature type="transmembrane region" description="Helical" evidence="6">
    <location>
        <begin position="127"/>
        <end position="151"/>
    </location>
</feature>
<feature type="transmembrane region" description="Helical" evidence="6">
    <location>
        <begin position="334"/>
        <end position="356"/>
    </location>
</feature>
<feature type="domain" description="Major facilitator superfamily (MFS) profile" evidence="7">
    <location>
        <begin position="38"/>
        <end position="517"/>
    </location>
</feature>
<feature type="transmembrane region" description="Helical" evidence="6">
    <location>
        <begin position="481"/>
        <end position="504"/>
    </location>
</feature>
<keyword evidence="3 6" id="KW-1133">Transmembrane helix</keyword>
<comment type="subcellular location">
    <subcellularLocation>
        <location evidence="1">Membrane</location>
        <topology evidence="1">Multi-pass membrane protein</topology>
    </subcellularLocation>
</comment>
<dbReference type="InterPro" id="IPR020846">
    <property type="entry name" value="MFS_dom"/>
</dbReference>
<sequence>MEGPESINQRHPTDAMQSSSESQDEDYSIFSDRMRLYLTYLLGLVMVLSTISATIYFPLIPMLSREFASSIQDINLTVTVYAVCQAIAPALFAPLADSHGRRPVLLFLVTLYACASLGLALNKGNYAMLAVLRALQSIGASPTITIAYGVVADVAAVAERGSMLGPALGTCNGISALGPAIGGAMALGTSGSKWVFLALLIYSVLCFLLVGISLPETARSVAGNGSKPVGGVWRPWRSYFPSLRSCTSGNSGQDGPGSPSQNRRAPQTTRERNLELGGKRRLFRGPLDAILIILHADSAPVLWVIASSYTVYYIFQVAVPVVFSDIYGYNELQIGLSMLPGLAGMTIGGMVAGKLVDRNFAVTARAHNAVIERNRLTSLDEFPIEAARYHHILPVIALQAALVAGYGWAVQYGAHAAVAMVLQFAACCCSTMLSHTASALLVDIFPEQSSTAYASGQMMRCGLSAAAAAIIDPASRMLGRGWFFTVVSLFIGTTGAGCVILSRVKGMQWRQRRTGYA</sequence>
<dbReference type="Pfam" id="PF07690">
    <property type="entry name" value="MFS_1"/>
    <property type="match status" value="1"/>
</dbReference>
<dbReference type="InterPro" id="IPR036259">
    <property type="entry name" value="MFS_trans_sf"/>
</dbReference>
<reference evidence="8 9" key="1">
    <citation type="journal article" date="2019" name="Mol. Biol. Evol.">
        <title>Blast fungal genomes show frequent chromosomal changes, gene gains and losses, and effector gene turnover.</title>
        <authorList>
            <person name="Gomez Luciano L.B."/>
            <person name="Jason Tsai I."/>
            <person name="Chuma I."/>
            <person name="Tosa Y."/>
            <person name="Chen Y.H."/>
            <person name="Li J.Y."/>
            <person name="Li M.Y."/>
            <person name="Jade Lu M.Y."/>
            <person name="Nakayashiki H."/>
            <person name="Li W.H."/>
        </authorList>
    </citation>
    <scope>NUCLEOTIDE SEQUENCE [LARGE SCALE GENOMIC DNA]</scope>
    <source>
        <strain evidence="8 9">NI907</strain>
    </source>
</reference>
<keyword evidence="4 6" id="KW-0472">Membrane</keyword>
<feature type="transmembrane region" description="Helical" evidence="6">
    <location>
        <begin position="392"/>
        <end position="409"/>
    </location>
</feature>